<evidence type="ECO:0000313" key="6">
    <source>
        <dbReference type="EMBL" id="GMH73282.1"/>
    </source>
</evidence>
<proteinExistence type="predicted"/>
<dbReference type="OrthoDB" id="10426023at2759"/>
<feature type="compositionally biased region" description="Pro residues" evidence="4">
    <location>
        <begin position="332"/>
        <end position="344"/>
    </location>
</feature>
<dbReference type="GO" id="GO:0005524">
    <property type="term" value="F:ATP binding"/>
    <property type="evidence" value="ECO:0007669"/>
    <property type="project" value="InterPro"/>
</dbReference>
<feature type="region of interest" description="Disordered" evidence="4">
    <location>
        <begin position="261"/>
        <end position="291"/>
    </location>
</feature>
<dbReference type="InterPro" id="IPR002423">
    <property type="entry name" value="Cpn60/GroEL/TCP-1"/>
</dbReference>
<dbReference type="InterPro" id="IPR027409">
    <property type="entry name" value="GroEL-like_apical_dom_sf"/>
</dbReference>
<dbReference type="Proteomes" id="UP001165085">
    <property type="component" value="Unassembled WGS sequence"/>
</dbReference>
<comment type="caution">
    <text evidence="6">The sequence shown here is derived from an EMBL/GenBank/DDBJ whole genome shotgun (WGS) entry which is preliminary data.</text>
</comment>
<accession>A0A9W7APU0</accession>
<dbReference type="SUPFAM" id="SSF52029">
    <property type="entry name" value="GroEL apical domain-like"/>
    <property type="match status" value="1"/>
</dbReference>
<reference evidence="7" key="1">
    <citation type="journal article" date="2023" name="Commun. Biol.">
        <title>Genome analysis of Parmales, the sister group of diatoms, reveals the evolutionary specialization of diatoms from phago-mixotrophs to photoautotrophs.</title>
        <authorList>
            <person name="Ban H."/>
            <person name="Sato S."/>
            <person name="Yoshikawa S."/>
            <person name="Yamada K."/>
            <person name="Nakamura Y."/>
            <person name="Ichinomiya M."/>
            <person name="Sato N."/>
            <person name="Blanc-Mathieu R."/>
            <person name="Endo H."/>
            <person name="Kuwata A."/>
            <person name="Ogata H."/>
        </authorList>
    </citation>
    <scope>NUCLEOTIDE SEQUENCE [LARGE SCALE GENOMIC DNA]</scope>
    <source>
        <strain evidence="7">NIES 3701</strain>
    </source>
</reference>
<dbReference type="EMBL" id="BRXY01000166">
    <property type="protein sequence ID" value="GMH73282.1"/>
    <property type="molecule type" value="Genomic_DNA"/>
</dbReference>
<feature type="region of interest" description="Disordered" evidence="4">
    <location>
        <begin position="312"/>
        <end position="346"/>
    </location>
</feature>
<dbReference type="InterPro" id="IPR013320">
    <property type="entry name" value="ConA-like_dom_sf"/>
</dbReference>
<feature type="compositionally biased region" description="Low complexity" evidence="4">
    <location>
        <begin position="322"/>
        <end position="331"/>
    </location>
</feature>
<dbReference type="Pfam" id="PF00118">
    <property type="entry name" value="Cpn60_TCP1"/>
    <property type="match status" value="1"/>
</dbReference>
<keyword evidence="2" id="KW-0863">Zinc-finger</keyword>
<evidence type="ECO:0000313" key="7">
    <source>
        <dbReference type="Proteomes" id="UP001165085"/>
    </source>
</evidence>
<protein>
    <recommendedName>
        <fullName evidence="5">MYND-type domain-containing protein</fullName>
    </recommendedName>
</protein>
<dbReference type="SUPFAM" id="SSF49899">
    <property type="entry name" value="Concanavalin A-like lectins/glucanases"/>
    <property type="match status" value="1"/>
</dbReference>
<dbReference type="SUPFAM" id="SSF144232">
    <property type="entry name" value="HIT/MYND zinc finger-like"/>
    <property type="match status" value="1"/>
</dbReference>
<keyword evidence="3" id="KW-0862">Zinc</keyword>
<feature type="compositionally biased region" description="Basic and acidic residues" evidence="4">
    <location>
        <begin position="261"/>
        <end position="285"/>
    </location>
</feature>
<sequence>MPTPAPAAAPLPFNSTLLPQPNQGFIIGSLPCHEDMRRRIVDPQVIQLSFSLELDPSLTDTPETLQLKESCPPLYEIGLAPHITQLCTPLALLVPDLVLTTGTVSPLASKHLSSLGITVIPNVPVEANPGIASGTGAIIAHSMDSIEPNMVGERCGLFDVRNVGGRDYCYIEHCRPEPFVVKGNPPRLDIDVFLESEVAAEVGSMCYWEKKEVDVDAEVRGRRIVEKYLRRGKATATDKWFEMAADICLRKIREQYEEHLKNEKEKEKEREKERELDKEEEELKKMINPPNPLEDLLEVTLKVKEASEMLRKDLENPDDDSSLPFFSSTSNPSPPTTDPSPPPARESLNKAMAEFMYKTLEIMNKNGNEIKLQKERQEIEKAKGGKEEEKEAPHELCNVVMMEDMVTPEDYDSFKELEEEGKKEVSTSFLRTGRIDGAAMEEQEEMRRMRPRPDFSNTVYIVNERDAVGLGCDLCMSKDTIPLAKYGCIRCERRFYCSEACYEQDRVEHAKNCRMSDTGLNKATCSRREALSSVDPIYCWDFRLKPNEDDNKSPTLCEYTNIPCKPKMEAFKTKDGMVCGPTYGFGEVDGCIKVPKNFSIEVKLRFDTPKIDHYEDHTKGPRYQVGTVFDFRSASKEAPNHRNPIIFDTKPMLAVGEREYARSLLDEMNANPEKVTSKERPARVAVNQARRRYEKHWPVFCSGHLMPDFPAMITWSSKLETNWIHFTIMSTLEEEDASIGKPAYRRVRLWRDGGENIREQRHQMQTMEFPEPYGDHYMLDLNKIGADALGKSWFQGTIQFLRIYDGVVPEKQIVASYKLAKHFRTMKVPREYDHCFDFRLKEGEDVESDVKDEKSDLYAHMKHGAIRTEEGMICDGGKQYGKKNASKTSPLTNTFLDGGYAELEPWEWGGATSIEIYVKVENFNTNFTHLFMFQHQSELSTVTHDLLQMTLDATDRNDSRVAFAIDKGPKSAKPHWRFCRELEHSAPQNANWTHYVCTVSKAGTMMIFKNGYVCAMDDTGHSPNVCYRERNVLGGMANGNGESTICYMKGIYGYIRFWHGMELNENHVSYLYRNRNLRGADLGLVKRKEEGGG</sequence>
<organism evidence="6 7">
    <name type="scientific">Triparma strigata</name>
    <dbReference type="NCBI Taxonomy" id="1606541"/>
    <lineage>
        <taxon>Eukaryota</taxon>
        <taxon>Sar</taxon>
        <taxon>Stramenopiles</taxon>
        <taxon>Ochrophyta</taxon>
        <taxon>Bolidophyceae</taxon>
        <taxon>Parmales</taxon>
        <taxon>Triparmaceae</taxon>
        <taxon>Triparma</taxon>
    </lineage>
</organism>
<dbReference type="GO" id="GO:0008270">
    <property type="term" value="F:zinc ion binding"/>
    <property type="evidence" value="ECO:0007669"/>
    <property type="project" value="UniProtKB-KW"/>
</dbReference>
<name>A0A9W7APU0_9STRA</name>
<gene>
    <name evidence="6" type="ORF">TrST_g8056</name>
</gene>
<dbReference type="AlphaFoldDB" id="A0A9W7APU0"/>
<evidence type="ECO:0000256" key="1">
    <source>
        <dbReference type="ARBA" id="ARBA00022723"/>
    </source>
</evidence>
<evidence type="ECO:0000256" key="3">
    <source>
        <dbReference type="ARBA" id="ARBA00022833"/>
    </source>
</evidence>
<dbReference type="Gene3D" id="2.60.120.200">
    <property type="match status" value="1"/>
</dbReference>
<evidence type="ECO:0000256" key="2">
    <source>
        <dbReference type="ARBA" id="ARBA00022771"/>
    </source>
</evidence>
<dbReference type="InterPro" id="IPR002893">
    <property type="entry name" value="Znf_MYND"/>
</dbReference>
<keyword evidence="7" id="KW-1185">Reference proteome</keyword>
<feature type="domain" description="MYND-type" evidence="5">
    <location>
        <begin position="472"/>
        <end position="513"/>
    </location>
</feature>
<evidence type="ECO:0000259" key="5">
    <source>
        <dbReference type="PROSITE" id="PS01360"/>
    </source>
</evidence>
<dbReference type="Gene3D" id="3.50.7.10">
    <property type="entry name" value="GroEL"/>
    <property type="match status" value="1"/>
</dbReference>
<keyword evidence="1" id="KW-0479">Metal-binding</keyword>
<dbReference type="PROSITE" id="PS01360">
    <property type="entry name" value="ZF_MYND_1"/>
    <property type="match status" value="1"/>
</dbReference>
<evidence type="ECO:0000256" key="4">
    <source>
        <dbReference type="SAM" id="MobiDB-lite"/>
    </source>
</evidence>